<dbReference type="EMBL" id="BTSX01000001">
    <property type="protein sequence ID" value="GMS82010.1"/>
    <property type="molecule type" value="Genomic_DNA"/>
</dbReference>
<comment type="caution">
    <text evidence="2">The sequence shown here is derived from an EMBL/GenBank/DDBJ whole genome shotgun (WGS) entry which is preliminary data.</text>
</comment>
<feature type="non-terminal residue" evidence="2">
    <location>
        <position position="270"/>
    </location>
</feature>
<keyword evidence="1" id="KW-1133">Transmembrane helix</keyword>
<protein>
    <recommendedName>
        <fullName evidence="4">G protein-coupled receptor</fullName>
    </recommendedName>
</protein>
<dbReference type="Proteomes" id="UP001432027">
    <property type="component" value="Unassembled WGS sequence"/>
</dbReference>
<dbReference type="InterPro" id="IPR019428">
    <property type="entry name" value="7TM_GPCR_serpentine_rcpt_Str"/>
</dbReference>
<dbReference type="Pfam" id="PF10326">
    <property type="entry name" value="7TM_GPCR_Str"/>
    <property type="match status" value="1"/>
</dbReference>
<sequence>YLIVQAQLIQRMITDHVVFAVFPTSSYEISKGVLCAYFALTTLSFMMIDLSFLYRMWALKYSSLIYLFSDPVFLCFLSLIVVTECIVWFAAIYWFYLPTESVRLRLREYALHEYVVDTISQPMFMGDYFLDDGSINKLPFIGLGMLSAVLMICIGFMVYALCVIIHALRTAKLSSNSSIRLQKQLVVTLCLQTLVPLITCGVTIFFPVIGLNTRASPILISCFLPLDLLATLITMADYRREIVSDDVGMSQTTVKRIHQSTRTLIHDDNF</sequence>
<evidence type="ECO:0000256" key="1">
    <source>
        <dbReference type="SAM" id="Phobius"/>
    </source>
</evidence>
<feature type="transmembrane region" description="Helical" evidence="1">
    <location>
        <begin position="140"/>
        <end position="165"/>
    </location>
</feature>
<gene>
    <name evidence="2" type="ORF">PENTCL1PPCAC_4185</name>
</gene>
<evidence type="ECO:0008006" key="4">
    <source>
        <dbReference type="Google" id="ProtNLM"/>
    </source>
</evidence>
<keyword evidence="1" id="KW-0472">Membrane</keyword>
<feature type="non-terminal residue" evidence="2">
    <location>
        <position position="1"/>
    </location>
</feature>
<feature type="transmembrane region" description="Helical" evidence="1">
    <location>
        <begin position="185"/>
        <end position="209"/>
    </location>
</feature>
<reference evidence="2" key="1">
    <citation type="submission" date="2023-10" db="EMBL/GenBank/DDBJ databases">
        <title>Genome assembly of Pristionchus species.</title>
        <authorList>
            <person name="Yoshida K."/>
            <person name="Sommer R.J."/>
        </authorList>
    </citation>
    <scope>NUCLEOTIDE SEQUENCE</scope>
    <source>
        <strain evidence="2">RS0144</strain>
    </source>
</reference>
<evidence type="ECO:0000313" key="2">
    <source>
        <dbReference type="EMBL" id="GMS82010.1"/>
    </source>
</evidence>
<name>A0AAV5SGL6_9BILA</name>
<dbReference type="AlphaFoldDB" id="A0AAV5SGL6"/>
<organism evidence="2 3">
    <name type="scientific">Pristionchus entomophagus</name>
    <dbReference type="NCBI Taxonomy" id="358040"/>
    <lineage>
        <taxon>Eukaryota</taxon>
        <taxon>Metazoa</taxon>
        <taxon>Ecdysozoa</taxon>
        <taxon>Nematoda</taxon>
        <taxon>Chromadorea</taxon>
        <taxon>Rhabditida</taxon>
        <taxon>Rhabditina</taxon>
        <taxon>Diplogasteromorpha</taxon>
        <taxon>Diplogasteroidea</taxon>
        <taxon>Neodiplogasteridae</taxon>
        <taxon>Pristionchus</taxon>
    </lineage>
</organism>
<dbReference type="PANTHER" id="PTHR22943">
    <property type="entry name" value="7-TRANSMEMBRANE DOMAIN RECEPTOR C.ELEGANS"/>
    <property type="match status" value="1"/>
</dbReference>
<dbReference type="PANTHER" id="PTHR22943:SF248">
    <property type="entry name" value="SEVEN TM RECEPTOR"/>
    <property type="match status" value="1"/>
</dbReference>
<accession>A0AAV5SGL6</accession>
<keyword evidence="1" id="KW-0812">Transmembrane</keyword>
<feature type="transmembrane region" description="Helical" evidence="1">
    <location>
        <begin position="215"/>
        <end position="236"/>
    </location>
</feature>
<feature type="transmembrane region" description="Helical" evidence="1">
    <location>
        <begin position="29"/>
        <end position="52"/>
    </location>
</feature>
<proteinExistence type="predicted"/>
<keyword evidence="3" id="KW-1185">Reference proteome</keyword>
<feature type="transmembrane region" description="Helical" evidence="1">
    <location>
        <begin position="72"/>
        <end position="96"/>
    </location>
</feature>
<evidence type="ECO:0000313" key="3">
    <source>
        <dbReference type="Proteomes" id="UP001432027"/>
    </source>
</evidence>